<dbReference type="Proteomes" id="UP000015105">
    <property type="component" value="Chromosome 7D"/>
</dbReference>
<organism evidence="2 3">
    <name type="scientific">Aegilops tauschii subsp. strangulata</name>
    <name type="common">Goatgrass</name>
    <dbReference type="NCBI Taxonomy" id="200361"/>
    <lineage>
        <taxon>Eukaryota</taxon>
        <taxon>Viridiplantae</taxon>
        <taxon>Streptophyta</taxon>
        <taxon>Embryophyta</taxon>
        <taxon>Tracheophyta</taxon>
        <taxon>Spermatophyta</taxon>
        <taxon>Magnoliopsida</taxon>
        <taxon>Liliopsida</taxon>
        <taxon>Poales</taxon>
        <taxon>Poaceae</taxon>
        <taxon>BOP clade</taxon>
        <taxon>Pooideae</taxon>
        <taxon>Triticodae</taxon>
        <taxon>Triticeae</taxon>
        <taxon>Triticinae</taxon>
        <taxon>Aegilops</taxon>
    </lineage>
</organism>
<dbReference type="EnsemblPlants" id="AET7Gv21124200.17">
    <property type="protein sequence ID" value="AET7Gv21124200.17"/>
    <property type="gene ID" value="AET7Gv21124200"/>
</dbReference>
<feature type="compositionally biased region" description="Polar residues" evidence="1">
    <location>
        <begin position="7"/>
        <end position="22"/>
    </location>
</feature>
<feature type="compositionally biased region" description="Low complexity" evidence="1">
    <location>
        <begin position="98"/>
        <end position="116"/>
    </location>
</feature>
<reference evidence="3" key="1">
    <citation type="journal article" date="2014" name="Science">
        <title>Ancient hybridizations among the ancestral genomes of bread wheat.</title>
        <authorList>
            <consortium name="International Wheat Genome Sequencing Consortium,"/>
            <person name="Marcussen T."/>
            <person name="Sandve S.R."/>
            <person name="Heier L."/>
            <person name="Spannagl M."/>
            <person name="Pfeifer M."/>
            <person name="Jakobsen K.S."/>
            <person name="Wulff B.B."/>
            <person name="Steuernagel B."/>
            <person name="Mayer K.F."/>
            <person name="Olsen O.A."/>
        </authorList>
    </citation>
    <scope>NUCLEOTIDE SEQUENCE [LARGE SCALE GENOMIC DNA]</scope>
    <source>
        <strain evidence="3">cv. AL8/78</strain>
    </source>
</reference>
<protein>
    <submittedName>
        <fullName evidence="2">Mediator complex subunit 17</fullName>
    </submittedName>
</protein>
<name>A0A453SWD2_AEGTS</name>
<reference evidence="2" key="5">
    <citation type="journal article" date="2021" name="G3 (Bethesda)">
        <title>Aegilops tauschii genome assembly Aet v5.0 features greater sequence contiguity and improved annotation.</title>
        <authorList>
            <person name="Wang L."/>
            <person name="Zhu T."/>
            <person name="Rodriguez J.C."/>
            <person name="Deal K.R."/>
            <person name="Dubcovsky J."/>
            <person name="McGuire P.E."/>
            <person name="Lux T."/>
            <person name="Spannagl M."/>
            <person name="Mayer K.F.X."/>
            <person name="Baldrich P."/>
            <person name="Meyers B.C."/>
            <person name="Huo N."/>
            <person name="Gu Y.Q."/>
            <person name="Zhou H."/>
            <person name="Devos K.M."/>
            <person name="Bennetzen J.L."/>
            <person name="Unver T."/>
            <person name="Budak H."/>
            <person name="Gulick P.J."/>
            <person name="Galiba G."/>
            <person name="Kalapos B."/>
            <person name="Nelson D.R."/>
            <person name="Li P."/>
            <person name="You F.M."/>
            <person name="Luo M.C."/>
            <person name="Dvorak J."/>
        </authorList>
    </citation>
    <scope>NUCLEOTIDE SEQUENCE [LARGE SCALE GENOMIC DNA]</scope>
    <source>
        <strain evidence="2">cv. AL8/78</strain>
    </source>
</reference>
<sequence>SKLGRPTTATSETKTLPQTLARRQTPVVARSRRPPRPSPAATTHHSWPRDGSPAQSQAASVPQSLPPFLRFSTHSLAPHQSRSRGQRWRPWATTCGWTSTSSPSSASRPPTRPATS</sequence>
<feature type="compositionally biased region" description="Polar residues" evidence="1">
    <location>
        <begin position="53"/>
        <end position="63"/>
    </location>
</feature>
<dbReference type="AlphaFoldDB" id="A0A453SWD2"/>
<accession>A0A453SWD2</accession>
<reference evidence="3" key="2">
    <citation type="journal article" date="2017" name="Nat. Plants">
        <title>The Aegilops tauschii genome reveals multiple impacts of transposons.</title>
        <authorList>
            <person name="Zhao G."/>
            <person name="Zou C."/>
            <person name="Li K."/>
            <person name="Wang K."/>
            <person name="Li T."/>
            <person name="Gao L."/>
            <person name="Zhang X."/>
            <person name="Wang H."/>
            <person name="Yang Z."/>
            <person name="Liu X."/>
            <person name="Jiang W."/>
            <person name="Mao L."/>
            <person name="Kong X."/>
            <person name="Jiao Y."/>
            <person name="Jia J."/>
        </authorList>
    </citation>
    <scope>NUCLEOTIDE SEQUENCE [LARGE SCALE GENOMIC DNA]</scope>
    <source>
        <strain evidence="3">cv. AL8/78</strain>
    </source>
</reference>
<evidence type="ECO:0000256" key="1">
    <source>
        <dbReference type="SAM" id="MobiDB-lite"/>
    </source>
</evidence>
<keyword evidence="3" id="KW-1185">Reference proteome</keyword>
<reference evidence="2" key="3">
    <citation type="journal article" date="2017" name="Nature">
        <title>Genome sequence of the progenitor of the wheat D genome Aegilops tauschii.</title>
        <authorList>
            <person name="Luo M.C."/>
            <person name="Gu Y.Q."/>
            <person name="Puiu D."/>
            <person name="Wang H."/>
            <person name="Twardziok S.O."/>
            <person name="Deal K.R."/>
            <person name="Huo N."/>
            <person name="Zhu T."/>
            <person name="Wang L."/>
            <person name="Wang Y."/>
            <person name="McGuire P.E."/>
            <person name="Liu S."/>
            <person name="Long H."/>
            <person name="Ramasamy R.K."/>
            <person name="Rodriguez J.C."/>
            <person name="Van S.L."/>
            <person name="Yuan L."/>
            <person name="Wang Z."/>
            <person name="Xia Z."/>
            <person name="Xiao L."/>
            <person name="Anderson O.D."/>
            <person name="Ouyang S."/>
            <person name="Liang Y."/>
            <person name="Zimin A.V."/>
            <person name="Pertea G."/>
            <person name="Qi P."/>
            <person name="Bennetzen J.L."/>
            <person name="Dai X."/>
            <person name="Dawson M.W."/>
            <person name="Muller H.G."/>
            <person name="Kugler K."/>
            <person name="Rivarola-Duarte L."/>
            <person name="Spannagl M."/>
            <person name="Mayer K.F.X."/>
            <person name="Lu F.H."/>
            <person name="Bevan M.W."/>
            <person name="Leroy P."/>
            <person name="Li P."/>
            <person name="You F.M."/>
            <person name="Sun Q."/>
            <person name="Liu Z."/>
            <person name="Lyons E."/>
            <person name="Wicker T."/>
            <person name="Salzberg S.L."/>
            <person name="Devos K.M."/>
            <person name="Dvorak J."/>
        </authorList>
    </citation>
    <scope>NUCLEOTIDE SEQUENCE [LARGE SCALE GENOMIC DNA]</scope>
    <source>
        <strain evidence="2">cv. AL8/78</strain>
    </source>
</reference>
<reference evidence="2" key="4">
    <citation type="submission" date="2019-03" db="UniProtKB">
        <authorList>
            <consortium name="EnsemblPlants"/>
        </authorList>
    </citation>
    <scope>IDENTIFICATION</scope>
</reference>
<feature type="region of interest" description="Disordered" evidence="1">
    <location>
        <begin position="1"/>
        <end position="116"/>
    </location>
</feature>
<evidence type="ECO:0000313" key="3">
    <source>
        <dbReference type="Proteomes" id="UP000015105"/>
    </source>
</evidence>
<evidence type="ECO:0000313" key="2">
    <source>
        <dbReference type="EnsemblPlants" id="AET7Gv21124200.17"/>
    </source>
</evidence>
<dbReference type="Gramene" id="AET7Gv21124200.17">
    <property type="protein sequence ID" value="AET7Gv21124200.17"/>
    <property type="gene ID" value="AET7Gv21124200"/>
</dbReference>
<proteinExistence type="predicted"/>